<dbReference type="SUPFAM" id="SSF52980">
    <property type="entry name" value="Restriction endonuclease-like"/>
    <property type="match status" value="1"/>
</dbReference>
<dbReference type="InterPro" id="IPR011856">
    <property type="entry name" value="tRNA_endonuc-like_dom_sf"/>
</dbReference>
<dbReference type="InterPro" id="IPR011335">
    <property type="entry name" value="Restrct_endonuc-II-like"/>
</dbReference>
<evidence type="ECO:0008006" key="4">
    <source>
        <dbReference type="Google" id="ProtNLM"/>
    </source>
</evidence>
<evidence type="ECO:0000256" key="1">
    <source>
        <dbReference type="SAM" id="MobiDB-lite"/>
    </source>
</evidence>
<feature type="compositionally biased region" description="Basic residues" evidence="1">
    <location>
        <begin position="8"/>
        <end position="20"/>
    </location>
</feature>
<sequence>MAATKAQKTPKGRKNYGRNKGRGDAGETAVMRMLRVEGYTVSTAPEHPHGWADITATKGRETRRIQVKNITSRRFLTAAAALRRIRGRPYNIRRIPPGGEVWVFDADGRRYVFRSGGR</sequence>
<protein>
    <recommendedName>
        <fullName evidence="4">PD(D/E)XK endonuclease domain-containing protein</fullName>
    </recommendedName>
</protein>
<dbReference type="Gene3D" id="3.40.1350.10">
    <property type="match status" value="1"/>
</dbReference>
<feature type="region of interest" description="Disordered" evidence="1">
    <location>
        <begin position="1"/>
        <end position="27"/>
    </location>
</feature>
<comment type="caution">
    <text evidence="2">The sequence shown here is derived from an EMBL/GenBank/DDBJ whole genome shotgun (WGS) entry which is preliminary data.</text>
</comment>
<keyword evidence="3" id="KW-1185">Reference proteome</keyword>
<dbReference type="RefSeq" id="WP_301664213.1">
    <property type="nucleotide sequence ID" value="NZ_VCYH01000005.1"/>
</dbReference>
<evidence type="ECO:0000313" key="3">
    <source>
        <dbReference type="Proteomes" id="UP001168338"/>
    </source>
</evidence>
<dbReference type="EMBL" id="VCYH01000005">
    <property type="protein sequence ID" value="MDN7025076.1"/>
    <property type="molecule type" value="Genomic_DNA"/>
</dbReference>
<evidence type="ECO:0000313" key="2">
    <source>
        <dbReference type="EMBL" id="MDN7025076.1"/>
    </source>
</evidence>
<organism evidence="2 3">
    <name type="scientific">Methanoculleus frigidifontis</name>
    <dbReference type="NCBI Taxonomy" id="2584085"/>
    <lineage>
        <taxon>Archaea</taxon>
        <taxon>Methanobacteriati</taxon>
        <taxon>Methanobacteriota</taxon>
        <taxon>Stenosarchaea group</taxon>
        <taxon>Methanomicrobia</taxon>
        <taxon>Methanomicrobiales</taxon>
        <taxon>Methanomicrobiaceae</taxon>
        <taxon>Methanoculleus</taxon>
    </lineage>
</organism>
<name>A0ABT8MAW9_9EURY</name>
<proteinExistence type="predicted"/>
<gene>
    <name evidence="2" type="ORF">FGU65_09280</name>
</gene>
<reference evidence="2" key="1">
    <citation type="submission" date="2019-05" db="EMBL/GenBank/DDBJ databases">
        <title>Methanoculleus sp. FWC-SCC1, a methanogenic archaeon isolated from deep marine cold seep.</title>
        <authorList>
            <person name="Chen Y.-W."/>
            <person name="Chen S.-C."/>
            <person name="Teng N.-H."/>
            <person name="Lai M.-C."/>
        </authorList>
    </citation>
    <scope>NUCLEOTIDE SEQUENCE</scope>
    <source>
        <strain evidence="2">FWC-SCC1</strain>
    </source>
</reference>
<dbReference type="Proteomes" id="UP001168338">
    <property type="component" value="Unassembled WGS sequence"/>
</dbReference>
<accession>A0ABT8MAW9</accession>